<evidence type="ECO:0000256" key="1">
    <source>
        <dbReference type="ARBA" id="ARBA00022801"/>
    </source>
</evidence>
<keyword evidence="1" id="KW-0378">Hydrolase</keyword>
<evidence type="ECO:0000313" key="2">
    <source>
        <dbReference type="EMBL" id="QEV39979.1"/>
    </source>
</evidence>
<evidence type="ECO:0000313" key="3">
    <source>
        <dbReference type="Proteomes" id="UP000325763"/>
    </source>
</evidence>
<gene>
    <name evidence="2" type="ORF">CP978_16750</name>
</gene>
<reference evidence="2 3" key="1">
    <citation type="submission" date="2017-09" db="EMBL/GenBank/DDBJ databases">
        <title>Streptomyces genome completion.</title>
        <authorList>
            <person name="Lee N."/>
            <person name="Cho B.-K."/>
        </authorList>
    </citation>
    <scope>NUCLEOTIDE SEQUENCE [LARGE SCALE GENOMIC DNA]</scope>
    <source>
        <strain evidence="2 3">ATCC 14899</strain>
    </source>
</reference>
<dbReference type="SUPFAM" id="SSF81606">
    <property type="entry name" value="PP2C-like"/>
    <property type="match status" value="1"/>
</dbReference>
<organism evidence="2 3">
    <name type="scientific">Streptomyces nodosus</name>
    <dbReference type="NCBI Taxonomy" id="40318"/>
    <lineage>
        <taxon>Bacteria</taxon>
        <taxon>Bacillati</taxon>
        <taxon>Actinomycetota</taxon>
        <taxon>Actinomycetes</taxon>
        <taxon>Kitasatosporales</taxon>
        <taxon>Streptomycetaceae</taxon>
        <taxon>Streptomyces</taxon>
    </lineage>
</organism>
<dbReference type="OrthoDB" id="4935951at2"/>
<dbReference type="SMART" id="SM00331">
    <property type="entry name" value="PP2C_SIG"/>
    <property type="match status" value="1"/>
</dbReference>
<dbReference type="AlphaFoldDB" id="A0A5P2W9G0"/>
<dbReference type="Pfam" id="PF07228">
    <property type="entry name" value="SpoIIE"/>
    <property type="match status" value="1"/>
</dbReference>
<dbReference type="InterPro" id="IPR052016">
    <property type="entry name" value="Bact_Sigma-Reg"/>
</dbReference>
<dbReference type="PANTHER" id="PTHR43156:SF2">
    <property type="entry name" value="STAGE II SPORULATION PROTEIN E"/>
    <property type="match status" value="1"/>
</dbReference>
<dbReference type="KEGG" id="snq:CP978_16750"/>
<dbReference type="InterPro" id="IPR001932">
    <property type="entry name" value="PPM-type_phosphatase-like_dom"/>
</dbReference>
<protein>
    <submittedName>
        <fullName evidence="2">Serine/threonine-protein phosphatase</fullName>
    </submittedName>
</protein>
<dbReference type="PANTHER" id="PTHR43156">
    <property type="entry name" value="STAGE II SPORULATION PROTEIN E-RELATED"/>
    <property type="match status" value="1"/>
</dbReference>
<dbReference type="Proteomes" id="UP000325763">
    <property type="component" value="Chromosome"/>
</dbReference>
<sequence length="413" mass="44380">MRSLFRSSPRAGADGRVRTLLGVEQCLPFVVVLVGLGIEMSPVRFMYTGPLLAAMPPLAALTTGPLGTLLAATGALGVNVAGATVHDRWGELHVYSDLAGLLLVSVACVAISNVAQTRRDRELNQIRRVSRTAQEVLLRPVCDRLGPVRAASLYHAAEAGAQIGGDLYEAVQTRFGVRMIVGDVRGKGLPAVRVAAAVLGAFRETAHYEHDLAEIIDHCAAALRRECAAAGHEEDQAECFVTVLVAQIPGGCVVQLANRGHPPPLVLRAGKAHALSPATPLPPLGLEDFMTGPPAVTESHEFLPGDRLLLYTDGVVEARNRADEFFPLTEAVERVHARTPRKFLQQLHQRLIRYTGDRLTDDVAMILVDRLPADTGRPPGRADTRRAQRPSGGRGRSPGRGRISPCWPPGSDR</sequence>
<dbReference type="InterPro" id="IPR036457">
    <property type="entry name" value="PPM-type-like_dom_sf"/>
</dbReference>
<dbReference type="EMBL" id="CP023747">
    <property type="protein sequence ID" value="QEV39979.1"/>
    <property type="molecule type" value="Genomic_DNA"/>
</dbReference>
<accession>A0A5P2W9G0</accession>
<dbReference type="RefSeq" id="WP_063839060.1">
    <property type="nucleotide sequence ID" value="NZ_CP009313.1"/>
</dbReference>
<dbReference type="Gene3D" id="3.60.40.10">
    <property type="entry name" value="PPM-type phosphatase domain"/>
    <property type="match status" value="1"/>
</dbReference>
<name>A0A5P2W9G0_9ACTN</name>
<dbReference type="GO" id="GO:0016791">
    <property type="term" value="F:phosphatase activity"/>
    <property type="evidence" value="ECO:0007669"/>
    <property type="project" value="TreeGrafter"/>
</dbReference>
<proteinExistence type="predicted"/>